<dbReference type="Proteomes" id="UP000219974">
    <property type="component" value="Chromosome 9"/>
</dbReference>
<dbReference type="OMA" id="NYYNYVR"/>
<dbReference type="EMBL" id="LT160029">
    <property type="protein sequence ID" value="CXI40074.1"/>
    <property type="molecule type" value="Genomic_DNA"/>
</dbReference>
<protein>
    <submittedName>
        <fullName evidence="2">Uncharacterized protein</fullName>
    </submittedName>
</protein>
<dbReference type="EMBL" id="LT608145">
    <property type="protein sequence ID" value="SCM21772.1"/>
    <property type="molecule type" value="Genomic_DNA"/>
</dbReference>
<evidence type="ECO:0000313" key="6">
    <source>
        <dbReference type="EMBL" id="SCO61559.1"/>
    </source>
</evidence>
<dbReference type="PANTHER" id="PTHR42264:SF6">
    <property type="entry name" value="TRANSMEMBRANE PROTEIN"/>
    <property type="match status" value="1"/>
</dbReference>
<evidence type="ECO:0000313" key="2">
    <source>
        <dbReference type="EMBL" id="CXI40074.1"/>
    </source>
</evidence>
<dbReference type="EMBL" id="LT614635">
    <property type="protein sequence ID" value="SCN25024.1"/>
    <property type="molecule type" value="Genomic_DNA"/>
</dbReference>
<evidence type="ECO:0000256" key="1">
    <source>
        <dbReference type="SAM" id="Coils"/>
    </source>
</evidence>
<accession>A0A0Y9WHL3</accession>
<dbReference type="Proteomes" id="UP000069549">
    <property type="component" value="Chromosome 9"/>
</dbReference>
<evidence type="ECO:0000313" key="11">
    <source>
        <dbReference type="Proteomes" id="UP000516480"/>
    </source>
</evidence>
<sequence>MEIINEENIGNNNMLITQTTEMNLEIICDIIKKENIVEDNKKYIIEFLLNFYKTYKCFGYKEIVNLNNFLKLIITKFKQEENKNVFFEKMLYIHIENMSNRFINVKLKHDSQYIEEIKLYFFLILELSLYFKNIKSDSSFSKLTNESVQNLVIGVVKNLTIFLTYTLRMIESNYCKDLYLMLISKGKIIESLVNLYLNYDESDKYIIHILLILSRHKEFDDDIINCGIIDLFNSQIFLNNNDNNKQYFFIENIINVVIRNKNDNIAFLVNKNELDYINKILEKILIKIKKESPNLTCIGLLKLIFYIIQNKNSYIHLFLFDLKKKKILHDQDISFVHNLNNMIEYIENICAFKNEGIENFDNFLDDFLCILFCILRTIMKLMLCPFPEINIDNIIEPSGMKYNKESDNMLKAGISIEVMGKQNECIKLIKNIIRFSLNFLCYGIPILDGEKKSLHLVCVDILKEIGIYYFNGHLEDKTKMVNEIIKSIMIKMEEANNNNNNNNEDQDIYIYSKHLEVVFYVSFNNEELIKMCFTKKFILLVHDNYCKLDKNENLKNVKKKQVRNLLKTYYFGILYLYIKNDIKSEENKTNPISSYIYYVINKELKEKEFMLQNELYYLIFLKFLNMSLLNNLYNFKLFLKNNTLDNLLRIFKRSNLKMKTVILNLLFQCFKQNYNLELIKNYTKGNKLLLESLMGFWIEIQKGNLDKNECMNVKYIIYYLCKVITNNFTKYLKHFYKKKVMISSLKSIMVYEETCFLDIYLKIKDEIESSQLTVVENDEWLLKKKIKNQIKKIEQLEKESAIIKDNNYKKEKKELDDYYNYVRNTK</sequence>
<evidence type="ECO:0000313" key="5">
    <source>
        <dbReference type="EMBL" id="SCO60070.1"/>
    </source>
</evidence>
<evidence type="ECO:0000313" key="10">
    <source>
        <dbReference type="Proteomes" id="UP000220214"/>
    </source>
</evidence>
<dbReference type="Proteomes" id="UP000516480">
    <property type="component" value="Chromosome 9"/>
</dbReference>
<dbReference type="AlphaFoldDB" id="A0A0Y9WHL3"/>
<dbReference type="Proteomes" id="UP000219860">
    <property type="component" value="Chromosome 9"/>
</dbReference>
<dbReference type="OrthoDB" id="377382at2759"/>
<proteinExistence type="predicted"/>
<evidence type="ECO:0000313" key="9">
    <source>
        <dbReference type="Proteomes" id="UP000219974"/>
    </source>
</evidence>
<dbReference type="VEuPathDB" id="PlasmoDB:PBANKA_0905300"/>
<evidence type="ECO:0000313" key="8">
    <source>
        <dbReference type="Proteomes" id="UP000219860"/>
    </source>
</evidence>
<gene>
    <name evidence="2" type="ORF">PBK173_000185800</name>
    <name evidence="4" type="ORF">PBNK65E_000177300</name>
    <name evidence="3" type="ORF">PBNK65NY_000176500</name>
    <name evidence="6" type="ORF">PBSP11A_000176300</name>
    <name evidence="5" type="ORF">PBSP11RLL_000176400</name>
</gene>
<dbReference type="PANTHER" id="PTHR42264">
    <property type="entry name" value="EPHRIN_REC_LIKE DOMAIN-CONTAINING PROTEIN"/>
    <property type="match status" value="1"/>
</dbReference>
<dbReference type="EMBL" id="LT608273">
    <property type="protein sequence ID" value="SCO60070.1"/>
    <property type="molecule type" value="Genomic_DNA"/>
</dbReference>
<dbReference type="Proteomes" id="UP000220214">
    <property type="component" value="Chromosome 9"/>
</dbReference>
<feature type="coiled-coil region" evidence="1">
    <location>
        <begin position="779"/>
        <end position="813"/>
    </location>
</feature>
<evidence type="ECO:0000313" key="4">
    <source>
        <dbReference type="EMBL" id="SCN25024.1"/>
    </source>
</evidence>
<name>A0A0Y9WHL3_PLABE</name>
<organism evidence="2 7">
    <name type="scientific">Plasmodium berghei</name>
    <dbReference type="NCBI Taxonomy" id="5821"/>
    <lineage>
        <taxon>Eukaryota</taxon>
        <taxon>Sar</taxon>
        <taxon>Alveolata</taxon>
        <taxon>Apicomplexa</taxon>
        <taxon>Aconoidasida</taxon>
        <taxon>Haemosporida</taxon>
        <taxon>Plasmodiidae</taxon>
        <taxon>Plasmodium</taxon>
        <taxon>Plasmodium (Vinckeia)</taxon>
    </lineage>
</organism>
<evidence type="ECO:0000313" key="3">
    <source>
        <dbReference type="EMBL" id="SCM21772.1"/>
    </source>
</evidence>
<dbReference type="EMBL" id="LT608257">
    <property type="protein sequence ID" value="SCO61559.1"/>
    <property type="molecule type" value="Genomic_DNA"/>
</dbReference>
<reference evidence="2 7" key="1">
    <citation type="submission" date="2016-02" db="EMBL/GenBank/DDBJ databases">
        <authorList>
            <consortium name="Pathogen Informatics"/>
        </authorList>
    </citation>
    <scope>NUCLEOTIDE SEQUENCE [LARGE SCALE GENOMIC DNA]</scope>
    <source>
        <strain evidence="2 7">K173</strain>
        <strain evidence="3 11">NK65 ny</strain>
        <strain evidence="4 10">NK65e</strain>
        <strain evidence="6 8">SP11 Antwerpcl1</strain>
        <strain evidence="5 9">SP11 RLL</strain>
    </source>
</reference>
<evidence type="ECO:0000313" key="7">
    <source>
        <dbReference type="Proteomes" id="UP000069549"/>
    </source>
</evidence>
<keyword evidence="1" id="KW-0175">Coiled coil</keyword>